<dbReference type="EMBL" id="BSYA01000139">
    <property type="protein sequence ID" value="GMG34412.1"/>
    <property type="molecule type" value="Genomic_DNA"/>
</dbReference>
<accession>A0AAN5BV56</accession>
<dbReference type="PANTHER" id="PTHR23501">
    <property type="entry name" value="MAJOR FACILITATOR SUPERFAMILY"/>
    <property type="match status" value="1"/>
</dbReference>
<evidence type="ECO:0000313" key="10">
    <source>
        <dbReference type="Proteomes" id="UP001165205"/>
    </source>
</evidence>
<feature type="transmembrane region" description="Helical" evidence="8">
    <location>
        <begin position="43"/>
        <end position="69"/>
    </location>
</feature>
<keyword evidence="6" id="KW-0406">Ion transport</keyword>
<evidence type="ECO:0000256" key="6">
    <source>
        <dbReference type="ARBA" id="ARBA00023065"/>
    </source>
</evidence>
<name>A0AAN5BV56_ASPOZ</name>
<evidence type="ECO:0000313" key="9">
    <source>
        <dbReference type="EMBL" id="GMG34412.1"/>
    </source>
</evidence>
<keyword evidence="3" id="KW-0813">Transport</keyword>
<dbReference type="GO" id="GO:0005774">
    <property type="term" value="C:vacuolar membrane"/>
    <property type="evidence" value="ECO:0007669"/>
    <property type="project" value="TreeGrafter"/>
</dbReference>
<keyword evidence="7 8" id="KW-0472">Membrane</keyword>
<feature type="transmembrane region" description="Helical" evidence="8">
    <location>
        <begin position="293"/>
        <end position="315"/>
    </location>
</feature>
<proteinExistence type="inferred from homology"/>
<protein>
    <submittedName>
        <fullName evidence="9">Unnamed protein product</fullName>
    </submittedName>
</protein>
<feature type="transmembrane region" description="Helical" evidence="8">
    <location>
        <begin position="126"/>
        <end position="143"/>
    </location>
</feature>
<comment type="subcellular location">
    <subcellularLocation>
        <location evidence="1">Endomembrane system</location>
        <topology evidence="1">Multi-pass membrane protein</topology>
    </subcellularLocation>
</comment>
<sequence length="333" mass="36488">MSVCTIPLFATLLVGHRKAKTASVETYQHPIRLLGAGKFAKELFWYLDVVGILLLIAFLALILVPFTIARSAAEQWKTAKILAPLIIGLFCLPLFVIWERSYARYPMVPFKVCYSHEIFILDPSDITSFASVITGCILGAIIVKVKQLKPFIVAGTILFAVAFGILIQFRGGTGSSSYSGIIGGEILLGIVYRLQRNTSVSKNLSIERSSLNITDLAVITGLYLAVYNIGSAIGGTISGAVWRQRMGKELTKHLGGANETLTDLAFGKPFDFIVSYPVGTPEREAVILAYKEVQRILCITGICLTVPLIIFSLCIRNPRLTKDQSLPDAEREE</sequence>
<keyword evidence="5 8" id="KW-1133">Transmembrane helix</keyword>
<evidence type="ECO:0000256" key="2">
    <source>
        <dbReference type="ARBA" id="ARBA00008335"/>
    </source>
</evidence>
<dbReference type="InterPro" id="IPR036259">
    <property type="entry name" value="MFS_trans_sf"/>
</dbReference>
<gene>
    <name evidence="9" type="ORF">Aory04_000977300</name>
</gene>
<feature type="transmembrane region" description="Helical" evidence="8">
    <location>
        <begin position="216"/>
        <end position="242"/>
    </location>
</feature>
<comment type="caution">
    <text evidence="9">The sequence shown here is derived from an EMBL/GenBank/DDBJ whole genome shotgun (WGS) entry which is preliminary data.</text>
</comment>
<dbReference type="Proteomes" id="UP001165205">
    <property type="component" value="Unassembled WGS sequence"/>
</dbReference>
<evidence type="ECO:0000256" key="3">
    <source>
        <dbReference type="ARBA" id="ARBA00022448"/>
    </source>
</evidence>
<keyword evidence="4 8" id="KW-0812">Transmembrane</keyword>
<evidence type="ECO:0000256" key="5">
    <source>
        <dbReference type="ARBA" id="ARBA00022989"/>
    </source>
</evidence>
<evidence type="ECO:0000256" key="7">
    <source>
        <dbReference type="ARBA" id="ARBA00023136"/>
    </source>
</evidence>
<dbReference type="GO" id="GO:0005768">
    <property type="term" value="C:endosome"/>
    <property type="evidence" value="ECO:0007669"/>
    <property type="project" value="TreeGrafter"/>
</dbReference>
<evidence type="ECO:0000256" key="1">
    <source>
        <dbReference type="ARBA" id="ARBA00004127"/>
    </source>
</evidence>
<dbReference type="AlphaFoldDB" id="A0AAN5BV56"/>
<dbReference type="GO" id="GO:0015343">
    <property type="term" value="F:siderophore-iron transmembrane transporter activity"/>
    <property type="evidence" value="ECO:0007669"/>
    <property type="project" value="TreeGrafter"/>
</dbReference>
<feature type="transmembrane region" description="Helical" evidence="8">
    <location>
        <begin position="150"/>
        <end position="169"/>
    </location>
</feature>
<evidence type="ECO:0000256" key="4">
    <source>
        <dbReference type="ARBA" id="ARBA00022692"/>
    </source>
</evidence>
<dbReference type="SUPFAM" id="SSF103473">
    <property type="entry name" value="MFS general substrate transporter"/>
    <property type="match status" value="1"/>
</dbReference>
<evidence type="ECO:0000256" key="8">
    <source>
        <dbReference type="SAM" id="Phobius"/>
    </source>
</evidence>
<organism evidence="9 10">
    <name type="scientific">Aspergillus oryzae</name>
    <name type="common">Yellow koji mold</name>
    <dbReference type="NCBI Taxonomy" id="5062"/>
    <lineage>
        <taxon>Eukaryota</taxon>
        <taxon>Fungi</taxon>
        <taxon>Dikarya</taxon>
        <taxon>Ascomycota</taxon>
        <taxon>Pezizomycotina</taxon>
        <taxon>Eurotiomycetes</taxon>
        <taxon>Eurotiomycetidae</taxon>
        <taxon>Eurotiales</taxon>
        <taxon>Aspergillaceae</taxon>
        <taxon>Aspergillus</taxon>
        <taxon>Aspergillus subgen. Circumdati</taxon>
    </lineage>
</organism>
<feature type="transmembrane region" description="Helical" evidence="8">
    <location>
        <begin position="81"/>
        <end position="98"/>
    </location>
</feature>
<dbReference type="PANTHER" id="PTHR23501:SF92">
    <property type="entry name" value="GLUTATHIONE EXCHANGER 1-RELATED"/>
    <property type="match status" value="1"/>
</dbReference>
<dbReference type="GO" id="GO:0005886">
    <property type="term" value="C:plasma membrane"/>
    <property type="evidence" value="ECO:0007669"/>
    <property type="project" value="TreeGrafter"/>
</dbReference>
<reference evidence="9" key="1">
    <citation type="submission" date="2023-04" db="EMBL/GenBank/DDBJ databases">
        <title>Aspergillus oryzae NBRC 4228.</title>
        <authorList>
            <person name="Ichikawa N."/>
            <person name="Sato H."/>
            <person name="Tonouchi N."/>
        </authorList>
    </citation>
    <scope>NUCLEOTIDE SEQUENCE</scope>
    <source>
        <strain evidence="9">NBRC 4228</strain>
    </source>
</reference>
<comment type="similarity">
    <text evidence="2">Belongs to the major facilitator superfamily.</text>
</comment>